<reference evidence="2 3" key="1">
    <citation type="journal article" date="2011" name="J. Virol.">
        <title>The genome of yoka poxvirus.</title>
        <authorList>
            <person name="Zhao G."/>
            <person name="Droit L."/>
            <person name="Tesh R.B."/>
            <person name="Popov V.L."/>
            <person name="Little N.S."/>
            <person name="Upton C."/>
            <person name="Virgin H.W."/>
            <person name="Wang D."/>
        </authorList>
    </citation>
    <scope>NUCLEOTIDE SEQUENCE [LARGE SCALE GENOMIC DNA]</scope>
    <source>
        <strain evidence="2">DakArB 4268</strain>
    </source>
</reference>
<evidence type="ECO:0000313" key="2">
    <source>
        <dbReference type="EMBL" id="AEN03736.1"/>
    </source>
</evidence>
<dbReference type="EMBL" id="HQ849551">
    <property type="protein sequence ID" value="AEN03736.1"/>
    <property type="molecule type" value="Genomic_DNA"/>
</dbReference>
<accession>G3EI39</accession>
<feature type="region of interest" description="Disordered" evidence="1">
    <location>
        <begin position="38"/>
        <end position="62"/>
    </location>
</feature>
<sequence length="62" mass="6927">MDKTKIIVDSKVSNVTVSVYGNNLDKITVDIFPKKKKIQPTSDKEDVNGSEIVTELNDDMDI</sequence>
<name>G3EI39_9POXV</name>
<dbReference type="Proteomes" id="UP000164653">
    <property type="component" value="Segment"/>
</dbReference>
<gene>
    <name evidence="2" type="ORF">YKV147</name>
</gene>
<dbReference type="GeneID" id="11107282"/>
<dbReference type="RefSeq" id="YP_004821500.1">
    <property type="nucleotide sequence ID" value="NC_015960.1"/>
</dbReference>
<evidence type="ECO:0000256" key="1">
    <source>
        <dbReference type="SAM" id="MobiDB-lite"/>
    </source>
</evidence>
<evidence type="ECO:0000313" key="3">
    <source>
        <dbReference type="Proteomes" id="UP000164653"/>
    </source>
</evidence>
<keyword evidence="3" id="KW-1185">Reference proteome</keyword>
<proteinExistence type="predicted"/>
<protein>
    <submittedName>
        <fullName evidence="2">Uncharacterized protein</fullName>
    </submittedName>
</protein>
<organism evidence="2 3">
    <name type="scientific">Yokapox virus</name>
    <dbReference type="NCBI Taxonomy" id="1076255"/>
    <lineage>
        <taxon>Viruses</taxon>
        <taxon>Varidnaviria</taxon>
        <taxon>Bamfordvirae</taxon>
        <taxon>Nucleocytoviricota</taxon>
        <taxon>Pokkesviricetes</taxon>
        <taxon>Chitovirales</taxon>
        <taxon>Poxviridae</taxon>
        <taxon>Chordopoxvirinae</taxon>
        <taxon>Centapoxvirus</taxon>
        <taxon>Centapoxvirus yokapox</taxon>
    </lineage>
</organism>
<dbReference type="KEGG" id="vg:11107282"/>